<accession>A0A6I2MDJ5</accession>
<dbReference type="Gene3D" id="1.20.120.450">
    <property type="entry name" value="dinb family like domain"/>
    <property type="match status" value="1"/>
</dbReference>
<feature type="domain" description="DinB-like" evidence="1">
    <location>
        <begin position="16"/>
        <end position="162"/>
    </location>
</feature>
<evidence type="ECO:0000259" key="1">
    <source>
        <dbReference type="Pfam" id="PF12867"/>
    </source>
</evidence>
<keyword evidence="3" id="KW-1185">Reference proteome</keyword>
<sequence length="170" mass="19565">MKVKGEITMLEHSQTIRAELLNEVKNMTDEQLNRKPSPDVWSPGQILEHLYLMERVITGGMKQVLMSGEKKNVSEKPLELVIDRSRKVPAPENLKPAEGPYVKDELLSKLENSRRELINFAETAPEQDLNEKAMKHPHLGDLSLKQWVEFIGYHEKRHLLQLTEVKSAAY</sequence>
<dbReference type="SUPFAM" id="SSF109854">
    <property type="entry name" value="DinB/YfiT-like putative metalloenzymes"/>
    <property type="match status" value="1"/>
</dbReference>
<dbReference type="Proteomes" id="UP000441585">
    <property type="component" value="Unassembled WGS sequence"/>
</dbReference>
<evidence type="ECO:0000313" key="3">
    <source>
        <dbReference type="Proteomes" id="UP000441585"/>
    </source>
</evidence>
<proteinExistence type="predicted"/>
<gene>
    <name evidence="2" type="ORF">GJU41_20665</name>
</gene>
<organism evidence="2 3">
    <name type="scientific">Metabacillus idriensis</name>
    <dbReference type="NCBI Taxonomy" id="324768"/>
    <lineage>
        <taxon>Bacteria</taxon>
        <taxon>Bacillati</taxon>
        <taxon>Bacillota</taxon>
        <taxon>Bacilli</taxon>
        <taxon>Bacillales</taxon>
        <taxon>Bacillaceae</taxon>
        <taxon>Metabacillus</taxon>
    </lineage>
</organism>
<dbReference type="Pfam" id="PF12867">
    <property type="entry name" value="DinB_2"/>
    <property type="match status" value="1"/>
</dbReference>
<dbReference type="AlphaFoldDB" id="A0A6I2MDJ5"/>
<dbReference type="InterPro" id="IPR024775">
    <property type="entry name" value="DinB-like"/>
</dbReference>
<dbReference type="EMBL" id="WKKF01000011">
    <property type="protein sequence ID" value="MRX56378.1"/>
    <property type="molecule type" value="Genomic_DNA"/>
</dbReference>
<evidence type="ECO:0000313" key="2">
    <source>
        <dbReference type="EMBL" id="MRX56378.1"/>
    </source>
</evidence>
<name>A0A6I2MDJ5_9BACI</name>
<comment type="caution">
    <text evidence="2">The sequence shown here is derived from an EMBL/GenBank/DDBJ whole genome shotgun (WGS) entry which is preliminary data.</text>
</comment>
<protein>
    <submittedName>
        <fullName evidence="2">DUF664 domain-containing protein</fullName>
    </submittedName>
</protein>
<reference evidence="2 3" key="1">
    <citation type="submission" date="2019-11" db="EMBL/GenBank/DDBJ databases">
        <title>Bacillus idriensis genome.</title>
        <authorList>
            <person name="Konopka E.N."/>
            <person name="Newman J.D."/>
        </authorList>
    </citation>
    <scope>NUCLEOTIDE SEQUENCE [LARGE SCALE GENOMIC DNA]</scope>
    <source>
        <strain evidence="2 3">DSM 19097</strain>
    </source>
</reference>
<dbReference type="InterPro" id="IPR034660">
    <property type="entry name" value="DinB/YfiT-like"/>
</dbReference>